<evidence type="ECO:0000259" key="2">
    <source>
        <dbReference type="Pfam" id="PF00535"/>
    </source>
</evidence>
<comment type="caution">
    <text evidence="3">The sequence shown here is derived from an EMBL/GenBank/DDBJ whole genome shotgun (WGS) entry which is preliminary data.</text>
</comment>
<dbReference type="PANTHER" id="PTHR43685:SF2">
    <property type="entry name" value="GLYCOSYLTRANSFERASE 2-LIKE DOMAIN-CONTAINING PROTEIN"/>
    <property type="match status" value="1"/>
</dbReference>
<protein>
    <submittedName>
        <fullName evidence="3">Glycosyltransferase family 2 protein</fullName>
    </submittedName>
</protein>
<dbReference type="InterPro" id="IPR050834">
    <property type="entry name" value="Glycosyltransf_2"/>
</dbReference>
<keyword evidence="4" id="KW-1185">Reference proteome</keyword>
<dbReference type="Proteomes" id="UP000664209">
    <property type="component" value="Unassembled WGS sequence"/>
</dbReference>
<feature type="domain" description="Glycosyltransferase 2-like" evidence="2">
    <location>
        <begin position="64"/>
        <end position="182"/>
    </location>
</feature>
<gene>
    <name evidence="3" type="ORF">J4G33_09260</name>
</gene>
<evidence type="ECO:0000313" key="4">
    <source>
        <dbReference type="Proteomes" id="UP000664209"/>
    </source>
</evidence>
<dbReference type="AlphaFoldDB" id="A0A939RV33"/>
<organism evidence="3 4">
    <name type="scientific">Actinotalea soli</name>
    <dbReference type="NCBI Taxonomy" id="2819234"/>
    <lineage>
        <taxon>Bacteria</taxon>
        <taxon>Bacillati</taxon>
        <taxon>Actinomycetota</taxon>
        <taxon>Actinomycetes</taxon>
        <taxon>Micrococcales</taxon>
        <taxon>Cellulomonadaceae</taxon>
        <taxon>Actinotalea</taxon>
    </lineage>
</organism>
<reference evidence="3" key="1">
    <citation type="submission" date="2021-03" db="EMBL/GenBank/DDBJ databases">
        <title>Actinotalea soli sp. nov., isolated from soil.</title>
        <authorList>
            <person name="Ping W."/>
            <person name="Zhang J."/>
        </authorList>
    </citation>
    <scope>NUCLEOTIDE SEQUENCE</scope>
    <source>
        <strain evidence="3">BY-33</strain>
    </source>
</reference>
<proteinExistence type="predicted"/>
<dbReference type="InterPro" id="IPR029044">
    <property type="entry name" value="Nucleotide-diphossugar_trans"/>
</dbReference>
<dbReference type="CDD" id="cd00761">
    <property type="entry name" value="Glyco_tranf_GTA_type"/>
    <property type="match status" value="1"/>
</dbReference>
<dbReference type="EMBL" id="JAGEMK010000004">
    <property type="protein sequence ID" value="MBO1751990.1"/>
    <property type="molecule type" value="Genomic_DNA"/>
</dbReference>
<dbReference type="Pfam" id="PF00535">
    <property type="entry name" value="Glycos_transf_2"/>
    <property type="match status" value="1"/>
</dbReference>
<dbReference type="SUPFAM" id="SSF53448">
    <property type="entry name" value="Nucleotide-diphospho-sugar transferases"/>
    <property type="match status" value="1"/>
</dbReference>
<evidence type="ECO:0000313" key="3">
    <source>
        <dbReference type="EMBL" id="MBO1751990.1"/>
    </source>
</evidence>
<dbReference type="RefSeq" id="WP_208055684.1">
    <property type="nucleotide sequence ID" value="NZ_JAGEMK010000004.1"/>
</dbReference>
<evidence type="ECO:0000256" key="1">
    <source>
        <dbReference type="SAM" id="MobiDB-lite"/>
    </source>
</evidence>
<accession>A0A939RV33</accession>
<name>A0A939RV33_9CELL</name>
<dbReference type="Gene3D" id="3.90.550.10">
    <property type="entry name" value="Spore Coat Polysaccharide Biosynthesis Protein SpsA, Chain A"/>
    <property type="match status" value="1"/>
</dbReference>
<sequence length="276" mass="30561">MARGRAVQRVADALRTTVGIWALFEARNKALGWPAALRWRLRERAELRRLRATVTVPPASVTTVVPTYRRPELVVAAVRSALAQDVADHTVIVVDDGAGLPPLPEDDRLVAVSLSSNTGVLGLVRNVGLGLARSPVAAFLDDDNTWHPHHLSTALAAIEAGAEGVYTAVERVHPDGTELDVLSTPFDRRRLSDDSFIDANSIVVRLGRGVRFSTLPRRRATLPKEDWEFLWRFSRRRRVVHVPTVTVRYTVNPESYYTSWSSPDSPPVTAPTERTP</sequence>
<dbReference type="PANTHER" id="PTHR43685">
    <property type="entry name" value="GLYCOSYLTRANSFERASE"/>
    <property type="match status" value="1"/>
</dbReference>
<feature type="region of interest" description="Disordered" evidence="1">
    <location>
        <begin position="257"/>
        <end position="276"/>
    </location>
</feature>
<dbReference type="InterPro" id="IPR001173">
    <property type="entry name" value="Glyco_trans_2-like"/>
</dbReference>